<dbReference type="FunFam" id="1.10.3210.10:FF:000001">
    <property type="entry name" value="GTP pyrophosphokinase RelA"/>
    <property type="match status" value="1"/>
</dbReference>
<dbReference type="GO" id="GO:0008728">
    <property type="term" value="F:GTP diphosphokinase activity"/>
    <property type="evidence" value="ECO:0007669"/>
    <property type="project" value="UniProtKB-EC"/>
</dbReference>
<dbReference type="CDD" id="cd01668">
    <property type="entry name" value="TGS_RSH"/>
    <property type="match status" value="1"/>
</dbReference>
<evidence type="ECO:0000259" key="8">
    <source>
        <dbReference type="PROSITE" id="PS51671"/>
    </source>
</evidence>
<dbReference type="Gene3D" id="3.10.20.30">
    <property type="match status" value="1"/>
</dbReference>
<dbReference type="GO" id="GO:0003723">
    <property type="term" value="F:RNA binding"/>
    <property type="evidence" value="ECO:0007669"/>
    <property type="project" value="UniProtKB-KW"/>
</dbReference>
<dbReference type="UniPathway" id="UPA00908">
    <property type="reaction ID" value="UER00884"/>
</dbReference>
<dbReference type="InterPro" id="IPR006674">
    <property type="entry name" value="HD_domain"/>
</dbReference>
<evidence type="ECO:0000256" key="5">
    <source>
        <dbReference type="PROSITE-ProRule" id="PRU00182"/>
    </source>
</evidence>
<dbReference type="CDD" id="cd00077">
    <property type="entry name" value="HDc"/>
    <property type="match status" value="1"/>
</dbReference>
<name>A0A2J9PQH7_9LACT</name>
<feature type="domain" description="ACT" evidence="8">
    <location>
        <begin position="676"/>
        <end position="751"/>
    </location>
</feature>
<dbReference type="GO" id="GO:0015970">
    <property type="term" value="P:guanosine tetraphosphate biosynthetic process"/>
    <property type="evidence" value="ECO:0007669"/>
    <property type="project" value="UniProtKB-UniPathway"/>
</dbReference>
<evidence type="ECO:0000256" key="4">
    <source>
        <dbReference type="ARBA" id="ARBA00048244"/>
    </source>
</evidence>
<dbReference type="PANTHER" id="PTHR21262">
    <property type="entry name" value="GUANOSINE-3',5'-BIS DIPHOSPHATE 3'-PYROPHOSPHOHYDROLASE"/>
    <property type="match status" value="1"/>
</dbReference>
<dbReference type="PROSITE" id="PS51831">
    <property type="entry name" value="HD"/>
    <property type="match status" value="1"/>
</dbReference>
<evidence type="ECO:0000256" key="2">
    <source>
        <dbReference type="ARBA" id="ARBA00013251"/>
    </source>
</evidence>
<dbReference type="InterPro" id="IPR002912">
    <property type="entry name" value="ACT_dom"/>
</dbReference>
<dbReference type="EMBL" id="NBTM02000001">
    <property type="protein sequence ID" value="PNL92321.1"/>
    <property type="molecule type" value="Genomic_DNA"/>
</dbReference>
<dbReference type="Pfam" id="PF19296">
    <property type="entry name" value="RelA_AH_RIS"/>
    <property type="match status" value="1"/>
</dbReference>
<dbReference type="SUPFAM" id="SSF55021">
    <property type="entry name" value="ACT-like"/>
    <property type="match status" value="1"/>
</dbReference>
<dbReference type="PROSITE" id="PS51880">
    <property type="entry name" value="TGS"/>
    <property type="match status" value="1"/>
</dbReference>
<dbReference type="InterPro" id="IPR007685">
    <property type="entry name" value="RelA_SpoT"/>
</dbReference>
<evidence type="ECO:0000256" key="6">
    <source>
        <dbReference type="RuleBase" id="RU003847"/>
    </source>
</evidence>
<feature type="region of interest" description="Disordered" evidence="7">
    <location>
        <begin position="561"/>
        <end position="598"/>
    </location>
</feature>
<evidence type="ECO:0000256" key="1">
    <source>
        <dbReference type="ARBA" id="ARBA00004976"/>
    </source>
</evidence>
<dbReference type="GO" id="GO:0005525">
    <property type="term" value="F:GTP binding"/>
    <property type="evidence" value="ECO:0007669"/>
    <property type="project" value="UniProtKB-KW"/>
</dbReference>
<dbReference type="InterPro" id="IPR004095">
    <property type="entry name" value="TGS"/>
</dbReference>
<sequence>MPNKKNYTKAEVLALCASYMSEAKVDYVQKAADFAERAHIEQIRKSGEPYFVHPVQVAGILAELKMDPDTVITGFLHDVVEDTGISLDDIAYFFSPTIATLVDGVTKLGKFKYKSHEEQLAENHRKMLLAMANDLRVIMVKLADRLHNMRTLKWHKPEKQVIISTETLEIYAPLADRLGMNQIKWELEDTALRYMDPESYYSIVQLVDSKRDERAEFIQTTIDELESQIEGAITGKFEIYGRPKHIYSIYRKMKDQGKEFDQIFDLQAIRVLVESVRDCYAVLGIVHTNWKPLPGRFKDYIAMPKANMYQSIHTTVVGNQPSPVEVQIRTYEMHEVAEYGVAAHWAYKMGNHEKVEASPLDAQLDWFNQIAELQDESKDATDFMESVKEDIFQDNVYVFTPTGDVTELPAGSYPLDFAYSIHSEVGNKTIGAKVNGKIEPLNYKLKNGDIVEILTSPNSAGPSRDWVNLVKTSRARNRIKRFFKLQDRDQAVEQGRHALEETLDNLGFKLKDVYKKEDISKTLDRFNFSTEEDLFAAIGFGELSSTAVANRLTERERRLRAAEKNRESVEETLKESGEQKKLSKTQKQSSHVRRKASKSSSGVIVEGLDSLLVRLAHCCNPVPGDDIVGYITKGRGVSVHRRDCKNVQVPEDQQDRLIPVEWEDANKNVDNQYEVEIVVEGEDRSGFLNEVLQIITPIAGSVTNINGNVNHDDNSVKVRLRFVIQNVNQLDKVIDRVKNIPDVYTVTRAKE</sequence>
<dbReference type="Pfam" id="PF13291">
    <property type="entry name" value="ACT_4"/>
    <property type="match status" value="1"/>
</dbReference>
<comment type="catalytic activity">
    <reaction evidence="4">
        <text>GTP + ATP = guanosine 3'-diphosphate 5'-triphosphate + AMP</text>
        <dbReference type="Rhea" id="RHEA:22088"/>
        <dbReference type="ChEBI" id="CHEBI:30616"/>
        <dbReference type="ChEBI" id="CHEBI:37565"/>
        <dbReference type="ChEBI" id="CHEBI:142410"/>
        <dbReference type="ChEBI" id="CHEBI:456215"/>
        <dbReference type="EC" id="2.7.6.5"/>
    </reaction>
</comment>
<evidence type="ECO:0000313" key="11">
    <source>
        <dbReference type="EMBL" id="PNL92321.1"/>
    </source>
</evidence>
<dbReference type="SUPFAM" id="SSF81301">
    <property type="entry name" value="Nucleotidyltransferase"/>
    <property type="match status" value="1"/>
</dbReference>
<dbReference type="Pfam" id="PF02824">
    <property type="entry name" value="TGS"/>
    <property type="match status" value="1"/>
</dbReference>
<dbReference type="FunFam" id="3.10.20.30:FF:000002">
    <property type="entry name" value="GTP pyrophosphokinase (RelA/SpoT)"/>
    <property type="match status" value="1"/>
</dbReference>
<keyword evidence="5" id="KW-0694">RNA-binding</keyword>
<evidence type="ECO:0000259" key="10">
    <source>
        <dbReference type="PROSITE" id="PS51880"/>
    </source>
</evidence>
<protein>
    <recommendedName>
        <fullName evidence="2">GTP diphosphokinase</fullName>
        <ecNumber evidence="2">2.7.6.5</ecNumber>
    </recommendedName>
</protein>
<keyword evidence="11" id="KW-0418">Kinase</keyword>
<dbReference type="PROSITE" id="PS51671">
    <property type="entry name" value="ACT"/>
    <property type="match status" value="1"/>
</dbReference>
<comment type="function">
    <text evidence="6">In eubacteria ppGpp (guanosine 3'-diphosphate 5'-diphosphate) is a mediator of the stringent response that coordinates a variety of cellular activities in response to changes in nutritional abundance.</text>
</comment>
<keyword evidence="11" id="KW-0808">Transferase</keyword>
<feature type="compositionally biased region" description="Basic and acidic residues" evidence="7">
    <location>
        <begin position="561"/>
        <end position="581"/>
    </location>
</feature>
<organism evidence="11 12">
    <name type="scientific">Aerococcus viridans</name>
    <dbReference type="NCBI Taxonomy" id="1377"/>
    <lineage>
        <taxon>Bacteria</taxon>
        <taxon>Bacillati</taxon>
        <taxon>Bacillota</taxon>
        <taxon>Bacilli</taxon>
        <taxon>Lactobacillales</taxon>
        <taxon>Aerococcaceae</taxon>
        <taxon>Aerococcus</taxon>
    </lineage>
</organism>
<dbReference type="InterPro" id="IPR045600">
    <property type="entry name" value="RelA/SpoT_AH_RIS"/>
</dbReference>
<dbReference type="InterPro" id="IPR003607">
    <property type="entry name" value="HD/PDEase_dom"/>
</dbReference>
<dbReference type="NCBIfam" id="TIGR00691">
    <property type="entry name" value="spoT_relA"/>
    <property type="match status" value="1"/>
</dbReference>
<dbReference type="SMART" id="SM00954">
    <property type="entry name" value="RelA_SpoT"/>
    <property type="match status" value="1"/>
</dbReference>
<keyword evidence="3" id="KW-0547">Nucleotide-binding</keyword>
<dbReference type="SUPFAM" id="SSF81271">
    <property type="entry name" value="TGS-like"/>
    <property type="match status" value="1"/>
</dbReference>
<dbReference type="Proteomes" id="UP000192813">
    <property type="component" value="Unassembled WGS sequence"/>
</dbReference>
<dbReference type="InterPro" id="IPR004811">
    <property type="entry name" value="RelA/Spo_fam"/>
</dbReference>
<dbReference type="Gene3D" id="3.30.460.10">
    <property type="entry name" value="Beta Polymerase, domain 2"/>
    <property type="match status" value="1"/>
</dbReference>
<dbReference type="InterPro" id="IPR012676">
    <property type="entry name" value="TGS-like"/>
</dbReference>
<dbReference type="SMART" id="SM00471">
    <property type="entry name" value="HDc"/>
    <property type="match status" value="1"/>
</dbReference>
<dbReference type="FunFam" id="3.30.460.10:FF:000001">
    <property type="entry name" value="GTP pyrophosphokinase RelA"/>
    <property type="match status" value="1"/>
</dbReference>
<gene>
    <name evidence="11" type="ORF">A6J77_008785</name>
</gene>
<dbReference type="InterPro" id="IPR012675">
    <property type="entry name" value="Beta-grasp_dom_sf"/>
</dbReference>
<dbReference type="RefSeq" id="WP_083070076.1">
    <property type="nucleotide sequence ID" value="NZ_JALXKY010000003.1"/>
</dbReference>
<dbReference type="CDD" id="cd05399">
    <property type="entry name" value="NT_Rel-Spo_like"/>
    <property type="match status" value="1"/>
</dbReference>
<feature type="domain" description="TGS" evidence="10">
    <location>
        <begin position="392"/>
        <end position="455"/>
    </location>
</feature>
<accession>A0A2J9PQH7</accession>
<dbReference type="PANTHER" id="PTHR21262:SF31">
    <property type="entry name" value="GTP PYROPHOSPHOKINASE"/>
    <property type="match status" value="1"/>
</dbReference>
<dbReference type="AlphaFoldDB" id="A0A2J9PQH7"/>
<dbReference type="Pfam" id="PF13328">
    <property type="entry name" value="HD_4"/>
    <property type="match status" value="1"/>
</dbReference>
<dbReference type="SUPFAM" id="SSF109604">
    <property type="entry name" value="HD-domain/PDEase-like"/>
    <property type="match status" value="1"/>
</dbReference>
<keyword evidence="3" id="KW-0342">GTP-binding</keyword>
<proteinExistence type="inferred from homology"/>
<dbReference type="GO" id="GO:0016301">
    <property type="term" value="F:kinase activity"/>
    <property type="evidence" value="ECO:0007669"/>
    <property type="project" value="UniProtKB-KW"/>
</dbReference>
<dbReference type="Gene3D" id="3.30.70.260">
    <property type="match status" value="1"/>
</dbReference>
<feature type="domain" description="HD" evidence="9">
    <location>
        <begin position="50"/>
        <end position="149"/>
    </location>
</feature>
<evidence type="ECO:0000313" key="12">
    <source>
        <dbReference type="Proteomes" id="UP000192813"/>
    </source>
</evidence>
<dbReference type="CDD" id="cd04876">
    <property type="entry name" value="ACT_RelA-SpoT"/>
    <property type="match status" value="1"/>
</dbReference>
<dbReference type="GO" id="GO:0005886">
    <property type="term" value="C:plasma membrane"/>
    <property type="evidence" value="ECO:0007669"/>
    <property type="project" value="TreeGrafter"/>
</dbReference>
<dbReference type="EC" id="2.7.6.5" evidence="2"/>
<comment type="pathway">
    <text evidence="1">Purine metabolism; ppGpp biosynthesis; ppGpp from GTP: step 1/2.</text>
</comment>
<evidence type="ECO:0000256" key="7">
    <source>
        <dbReference type="SAM" id="MobiDB-lite"/>
    </source>
</evidence>
<evidence type="ECO:0000259" key="9">
    <source>
        <dbReference type="PROSITE" id="PS51831"/>
    </source>
</evidence>
<dbReference type="InterPro" id="IPR045865">
    <property type="entry name" value="ACT-like_dom_sf"/>
</dbReference>
<dbReference type="Gene3D" id="1.10.3210.10">
    <property type="entry name" value="Hypothetical protein af1432"/>
    <property type="match status" value="1"/>
</dbReference>
<dbReference type="Pfam" id="PF04607">
    <property type="entry name" value="RelA_SpoT"/>
    <property type="match status" value="1"/>
</dbReference>
<dbReference type="InterPro" id="IPR033655">
    <property type="entry name" value="TGS_RelA/SpoT"/>
</dbReference>
<evidence type="ECO:0000256" key="3">
    <source>
        <dbReference type="ARBA" id="ARBA00023134"/>
    </source>
</evidence>
<reference evidence="12" key="1">
    <citation type="submission" date="2017-12" db="EMBL/GenBank/DDBJ databases">
        <title>FDA dAtabase for Regulatory Grade micrObial Sequences (FDA-ARGOS): Supporting development and validation of Infectious Disease Dx tests.</title>
        <authorList>
            <person name="Hoffmann M."/>
            <person name="Allard M."/>
            <person name="Evans P."/>
            <person name="Brown E."/>
            <person name="Tallon L."/>
            <person name="Sadzewicz L."/>
            <person name="Sengamalay N."/>
            <person name="Ott S."/>
            <person name="Godinez A."/>
            <person name="Nagaraj S."/>
            <person name="Vavikolanu K."/>
            <person name="Aluvathingal J."/>
            <person name="Nadendla S."/>
            <person name="Sichtig H."/>
        </authorList>
    </citation>
    <scope>NUCLEOTIDE SEQUENCE [LARGE SCALE GENOMIC DNA]</scope>
    <source>
        <strain evidence="12">FDAARGOS_249</strain>
    </source>
</reference>
<comment type="similarity">
    <text evidence="6">Belongs to the relA/spoT family.</text>
</comment>
<dbReference type="PROSITE" id="PS50889">
    <property type="entry name" value="S4"/>
    <property type="match status" value="1"/>
</dbReference>
<comment type="caution">
    <text evidence="11">The sequence shown here is derived from an EMBL/GenBank/DDBJ whole genome shotgun (WGS) entry which is preliminary data.</text>
</comment>
<dbReference type="InterPro" id="IPR043519">
    <property type="entry name" value="NT_sf"/>
</dbReference>